<accession>A0AAE0FPS1</accession>
<dbReference type="InterPro" id="IPR000182">
    <property type="entry name" value="GNAT_dom"/>
</dbReference>
<feature type="domain" description="N-acetyltransferase" evidence="3">
    <location>
        <begin position="11"/>
        <end position="172"/>
    </location>
</feature>
<evidence type="ECO:0000259" key="3">
    <source>
        <dbReference type="PROSITE" id="PS51186"/>
    </source>
</evidence>
<dbReference type="GO" id="GO:0008080">
    <property type="term" value="F:N-acetyltransferase activity"/>
    <property type="evidence" value="ECO:0007669"/>
    <property type="project" value="UniProtKB-ARBA"/>
</dbReference>
<gene>
    <name evidence="4" type="ORF">CYMTET_27587</name>
</gene>
<dbReference type="InterPro" id="IPR016181">
    <property type="entry name" value="Acyl_CoA_acyltransferase"/>
</dbReference>
<evidence type="ECO:0000313" key="5">
    <source>
        <dbReference type="Proteomes" id="UP001190700"/>
    </source>
</evidence>
<proteinExistence type="predicted"/>
<dbReference type="PROSITE" id="PS51186">
    <property type="entry name" value="GNAT"/>
    <property type="match status" value="1"/>
</dbReference>
<evidence type="ECO:0000313" key="4">
    <source>
        <dbReference type="EMBL" id="KAK3263620.1"/>
    </source>
</evidence>
<sequence length="177" mass="19765">MAYQVVSTNILFFRPAESADIPRCLALEEAGYPADEAASFESLTYRCEKAPGLFLVAVNSGAQADEIIGFTTGTLTKSDKLEHETMSTHEESGETLCIHSVCVEEAHRRGKVGTKMLNSYVKYVQQTTPHIRRICLICKEHLISFYSSCGFQTVGPSDVVHGQDKWYEMRVEFAETE</sequence>
<dbReference type="SUPFAM" id="SSF55729">
    <property type="entry name" value="Acyl-CoA N-acyltransferases (Nat)"/>
    <property type="match status" value="1"/>
</dbReference>
<keyword evidence="2" id="KW-0012">Acyltransferase</keyword>
<evidence type="ECO:0000256" key="2">
    <source>
        <dbReference type="ARBA" id="ARBA00023315"/>
    </source>
</evidence>
<dbReference type="PANTHER" id="PTHR10908:SF0">
    <property type="entry name" value="SEROTONIN N-ACETYLTRANSFERASE"/>
    <property type="match status" value="1"/>
</dbReference>
<comment type="caution">
    <text evidence="4">The sequence shown here is derived from an EMBL/GenBank/DDBJ whole genome shotgun (WGS) entry which is preliminary data.</text>
</comment>
<name>A0AAE0FPS1_9CHLO</name>
<protein>
    <recommendedName>
        <fullName evidence="3">N-acetyltransferase domain-containing protein</fullName>
    </recommendedName>
</protein>
<dbReference type="AlphaFoldDB" id="A0AAE0FPS1"/>
<dbReference type="EMBL" id="LGRX02015205">
    <property type="protein sequence ID" value="KAK3263620.1"/>
    <property type="molecule type" value="Genomic_DNA"/>
</dbReference>
<dbReference type="Pfam" id="PF00583">
    <property type="entry name" value="Acetyltransf_1"/>
    <property type="match status" value="1"/>
</dbReference>
<dbReference type="PANTHER" id="PTHR10908">
    <property type="entry name" value="SEROTONIN N-ACETYLTRANSFERASE"/>
    <property type="match status" value="1"/>
</dbReference>
<dbReference type="Gene3D" id="3.40.630.30">
    <property type="match status" value="1"/>
</dbReference>
<dbReference type="InterPro" id="IPR051635">
    <property type="entry name" value="SNAT-like"/>
</dbReference>
<evidence type="ECO:0000256" key="1">
    <source>
        <dbReference type="ARBA" id="ARBA00022679"/>
    </source>
</evidence>
<dbReference type="CDD" id="cd04301">
    <property type="entry name" value="NAT_SF"/>
    <property type="match status" value="1"/>
</dbReference>
<keyword evidence="1" id="KW-0808">Transferase</keyword>
<reference evidence="4 5" key="1">
    <citation type="journal article" date="2015" name="Genome Biol. Evol.">
        <title>Comparative Genomics of a Bacterivorous Green Alga Reveals Evolutionary Causalities and Consequences of Phago-Mixotrophic Mode of Nutrition.</title>
        <authorList>
            <person name="Burns J.A."/>
            <person name="Paasch A."/>
            <person name="Narechania A."/>
            <person name="Kim E."/>
        </authorList>
    </citation>
    <scope>NUCLEOTIDE SEQUENCE [LARGE SCALE GENOMIC DNA]</scope>
    <source>
        <strain evidence="4 5">PLY_AMNH</strain>
    </source>
</reference>
<organism evidence="4 5">
    <name type="scientific">Cymbomonas tetramitiformis</name>
    <dbReference type="NCBI Taxonomy" id="36881"/>
    <lineage>
        <taxon>Eukaryota</taxon>
        <taxon>Viridiplantae</taxon>
        <taxon>Chlorophyta</taxon>
        <taxon>Pyramimonadophyceae</taxon>
        <taxon>Pyramimonadales</taxon>
        <taxon>Pyramimonadaceae</taxon>
        <taxon>Cymbomonas</taxon>
    </lineage>
</organism>
<keyword evidence="5" id="KW-1185">Reference proteome</keyword>
<dbReference type="Proteomes" id="UP001190700">
    <property type="component" value="Unassembled WGS sequence"/>
</dbReference>